<evidence type="ECO:0000256" key="1">
    <source>
        <dbReference type="SAM" id="MobiDB-lite"/>
    </source>
</evidence>
<protein>
    <submittedName>
        <fullName evidence="4">Uncharacterized protein</fullName>
    </submittedName>
</protein>
<evidence type="ECO:0000313" key="5">
    <source>
        <dbReference type="Proteomes" id="UP000054524"/>
    </source>
</evidence>
<keyword evidence="2" id="KW-0812">Transmembrane</keyword>
<feature type="transmembrane region" description="Helical" evidence="2">
    <location>
        <begin position="299"/>
        <end position="321"/>
    </location>
</feature>
<organism evidence="4 5">
    <name type="scientific">Nematocida ausubeli (strain ATCC PRA-371 / ERTm2)</name>
    <name type="common">Nematode killer fungus</name>
    <dbReference type="NCBI Taxonomy" id="1913371"/>
    <lineage>
        <taxon>Eukaryota</taxon>
        <taxon>Fungi</taxon>
        <taxon>Fungi incertae sedis</taxon>
        <taxon>Microsporidia</taxon>
        <taxon>Nematocida</taxon>
    </lineage>
</organism>
<reference evidence="4 5" key="1">
    <citation type="journal article" date="2014" name="Genome Announc.">
        <title>Genome Sequence of the Microsporidian Species Nematocida sp1 Strain ERTm6 (ATCC PRA-372).</title>
        <authorList>
            <person name="Bakowski M.A."/>
            <person name="Priest M."/>
            <person name="Young S."/>
            <person name="Cuomo C.A."/>
            <person name="Troemel E.R."/>
        </authorList>
    </citation>
    <scope>NUCLEOTIDE SEQUENCE [LARGE SCALE GENOMIC DNA]</scope>
    <source>
        <strain evidence="4 5">ERTm6</strain>
    </source>
</reference>
<keyword evidence="3" id="KW-0732">Signal</keyword>
<feature type="region of interest" description="Disordered" evidence="1">
    <location>
        <begin position="47"/>
        <end position="117"/>
    </location>
</feature>
<name>A0A086J045_NEMA1</name>
<comment type="caution">
    <text evidence="4">The sequence shown here is derived from an EMBL/GenBank/DDBJ whole genome shotgun (WGS) entry which is preliminary data.</text>
</comment>
<dbReference type="RefSeq" id="XP_052904068.1">
    <property type="nucleotide sequence ID" value="XM_053049897.1"/>
</dbReference>
<evidence type="ECO:0000313" key="4">
    <source>
        <dbReference type="EMBL" id="KFG25513.1"/>
    </source>
</evidence>
<proteinExistence type="predicted"/>
<dbReference type="HOGENOM" id="CLU_921641_0_0_1"/>
<keyword evidence="2" id="KW-1133">Transmembrane helix</keyword>
<dbReference type="AlphaFoldDB" id="A0A086J045"/>
<keyword evidence="2" id="KW-0472">Membrane</keyword>
<evidence type="ECO:0000256" key="3">
    <source>
        <dbReference type="SAM" id="SignalP"/>
    </source>
</evidence>
<accession>A0A086J045</accession>
<dbReference type="EMBL" id="AKIJ01000005">
    <property type="protein sequence ID" value="KFG25513.1"/>
    <property type="molecule type" value="Genomic_DNA"/>
</dbReference>
<feature type="signal peptide" evidence="3">
    <location>
        <begin position="1"/>
        <end position="22"/>
    </location>
</feature>
<feature type="compositionally biased region" description="Low complexity" evidence="1">
    <location>
        <begin position="76"/>
        <end position="110"/>
    </location>
</feature>
<sequence>MKFSKISLGFAMLNIFGLKVLASTEVQDSHAGLNLVAVTKDSVTFTKETPPAKKHNKSAQDGEDGDGVNGGKGGKSESNPANKTKAAGGKGADGAASGKGADGADGAPAEDAQKESVEDSVTMNYIINLVVNTENAGKMSIDQSTIMGTFMKHQSAFENLCNAQYSIRFLKKGCTDEQFKKDGSGSIAHDMKMSVNQQKLKEFFGPDPSSVSCIPVSLEPENPDSVNDLVSKYNDGKLAEEYFLHISNISTPHSCQDKGKVEMKAVAQGLYSSMFRTSDLVGEINTSTKQEKGGFLSQYWKPILVGCGVIVVACVVIGVLVNRNK</sequence>
<keyword evidence="5" id="KW-1185">Reference proteome</keyword>
<evidence type="ECO:0000256" key="2">
    <source>
        <dbReference type="SAM" id="Phobius"/>
    </source>
</evidence>
<gene>
    <name evidence="4" type="ORF">NESG_02289</name>
</gene>
<dbReference type="GeneID" id="77677262"/>
<dbReference type="Proteomes" id="UP000054524">
    <property type="component" value="Unassembled WGS sequence"/>
</dbReference>
<feature type="chain" id="PRO_5001807816" evidence="3">
    <location>
        <begin position="23"/>
        <end position="325"/>
    </location>
</feature>